<dbReference type="eggNOG" id="ENOG50342U3">
    <property type="taxonomic scope" value="Bacteria"/>
</dbReference>
<dbReference type="STRING" id="926562.Oweho_1372"/>
<reference evidence="1 2" key="1">
    <citation type="journal article" date="2012" name="Stand. Genomic Sci.">
        <title>Genome sequence of the orange-pigmented seawater bacterium Owenweeksia hongkongensis type strain (UST20020801(T)).</title>
        <authorList>
            <person name="Riedel T."/>
            <person name="Held B."/>
            <person name="Nolan M."/>
            <person name="Lucas S."/>
            <person name="Lapidus A."/>
            <person name="Tice H."/>
            <person name="Del Rio T.G."/>
            <person name="Cheng J.F."/>
            <person name="Han C."/>
            <person name="Tapia R."/>
            <person name="Goodwin L.A."/>
            <person name="Pitluck S."/>
            <person name="Liolios K."/>
            <person name="Mavromatis K."/>
            <person name="Pagani I."/>
            <person name="Ivanova N."/>
            <person name="Mikhailova N."/>
            <person name="Pati A."/>
            <person name="Chen A."/>
            <person name="Palaniappan K."/>
            <person name="Rohde M."/>
            <person name="Tindall B.J."/>
            <person name="Detter J.C."/>
            <person name="Goker M."/>
            <person name="Woyke T."/>
            <person name="Bristow J."/>
            <person name="Eisen J.A."/>
            <person name="Markowitz V."/>
            <person name="Hugenholtz P."/>
            <person name="Klenk H.P."/>
            <person name="Kyrpides N.C."/>
        </authorList>
    </citation>
    <scope>NUCLEOTIDE SEQUENCE</scope>
    <source>
        <strain evidence="2">DSM 17368 / JCM 12287 / NRRL B-23963</strain>
    </source>
</reference>
<dbReference type="AlphaFoldDB" id="G8R7L6"/>
<dbReference type="Proteomes" id="UP000005631">
    <property type="component" value="Chromosome"/>
</dbReference>
<organism evidence="1 2">
    <name type="scientific">Owenweeksia hongkongensis (strain DSM 17368 / CIP 108786 / JCM 12287 / NRRL B-23963 / UST20020801)</name>
    <dbReference type="NCBI Taxonomy" id="926562"/>
    <lineage>
        <taxon>Bacteria</taxon>
        <taxon>Pseudomonadati</taxon>
        <taxon>Bacteroidota</taxon>
        <taxon>Flavobacteriia</taxon>
        <taxon>Flavobacteriales</taxon>
        <taxon>Owenweeksiaceae</taxon>
        <taxon>Owenweeksia</taxon>
    </lineage>
</organism>
<proteinExistence type="predicted"/>
<dbReference type="EMBL" id="CP003156">
    <property type="protein sequence ID" value="AEV32369.1"/>
    <property type="molecule type" value="Genomic_DNA"/>
</dbReference>
<sequence>MKMNFQEKISDFVLGNRTISQTPDIALTALNEGIESKSIIILAGMSDRDSPFELQQYFDHALRETKITLPTKLDAARKLVKYYLKQLISAPQETYSILIKLDNKVYKTTQWNITNPELPSTCIGEELGLHHLYTWYRELSDFNDGSRLLYYNDLPRDKQKEQFETRAMEEAHKWLKLNRN</sequence>
<protein>
    <submittedName>
        <fullName evidence="1">Uncharacterized protein</fullName>
    </submittedName>
</protein>
<evidence type="ECO:0000313" key="2">
    <source>
        <dbReference type="Proteomes" id="UP000005631"/>
    </source>
</evidence>
<keyword evidence="2" id="KW-1185">Reference proteome</keyword>
<dbReference type="HOGENOM" id="CLU_1494825_0_0_10"/>
<gene>
    <name evidence="1" type="ordered locus">Oweho_1372</name>
</gene>
<accession>G8R7L6</accession>
<evidence type="ECO:0000313" key="1">
    <source>
        <dbReference type="EMBL" id="AEV32369.1"/>
    </source>
</evidence>
<name>G8R7L6_OWEHD</name>
<dbReference type="KEGG" id="oho:Oweho_1372"/>